<evidence type="ECO:0000256" key="5">
    <source>
        <dbReference type="ARBA" id="ARBA00023136"/>
    </source>
</evidence>
<feature type="transmembrane region" description="Helical" evidence="6">
    <location>
        <begin position="86"/>
        <end position="102"/>
    </location>
</feature>
<dbReference type="Proteomes" id="UP000515159">
    <property type="component" value="Chromosome 8"/>
</dbReference>
<dbReference type="OrthoDB" id="432685at2759"/>
<accession>A0A6P8RW67</accession>
<dbReference type="RefSeq" id="XP_033809872.1">
    <property type="nucleotide sequence ID" value="XM_033953981.1"/>
</dbReference>
<dbReference type="InParanoid" id="A0A6P8RW67"/>
<feature type="signal peptide" evidence="7">
    <location>
        <begin position="1"/>
        <end position="21"/>
    </location>
</feature>
<organism evidence="8 9">
    <name type="scientific">Geotrypetes seraphini</name>
    <name type="common">Gaboon caecilian</name>
    <name type="synonym">Caecilia seraphini</name>
    <dbReference type="NCBI Taxonomy" id="260995"/>
    <lineage>
        <taxon>Eukaryota</taxon>
        <taxon>Metazoa</taxon>
        <taxon>Chordata</taxon>
        <taxon>Craniata</taxon>
        <taxon>Vertebrata</taxon>
        <taxon>Euteleostomi</taxon>
        <taxon>Amphibia</taxon>
        <taxon>Gymnophiona</taxon>
        <taxon>Geotrypetes</taxon>
    </lineage>
</organism>
<feature type="transmembrane region" description="Helical" evidence="6">
    <location>
        <begin position="108"/>
        <end position="127"/>
    </location>
</feature>
<dbReference type="GeneID" id="117364609"/>
<dbReference type="InterPro" id="IPR032808">
    <property type="entry name" value="DoxX"/>
</dbReference>
<comment type="subcellular location">
    <subcellularLocation>
        <location evidence="1">Membrane</location>
        <topology evidence="1">Multi-pass membrane protein</topology>
    </subcellularLocation>
</comment>
<proteinExistence type="inferred from homology"/>
<dbReference type="AlphaFoldDB" id="A0A6P8RW67"/>
<sequence length="139" mass="15743">MALVLRIVRWVLGLFFLLTGAVKLSDHISAEVHRQMRSQFMQFAEVFPLKEFGYRPEPEQYLTVVGWIEVVAGLLLALGPQLLQEISNFVLTVIMIGAIYTLLALKEPLAMCTTATVCLGLLLLLNIRGREWKVKPKFQ</sequence>
<dbReference type="FunCoup" id="A0A6P8RW67">
    <property type="interactions" value="6"/>
</dbReference>
<keyword evidence="8" id="KW-1185">Reference proteome</keyword>
<keyword evidence="4 6" id="KW-1133">Transmembrane helix</keyword>
<evidence type="ECO:0000256" key="2">
    <source>
        <dbReference type="ARBA" id="ARBA00006679"/>
    </source>
</evidence>
<keyword evidence="3 6" id="KW-0812">Transmembrane</keyword>
<dbReference type="CTD" id="100506144"/>
<evidence type="ECO:0000313" key="8">
    <source>
        <dbReference type="Proteomes" id="UP000515159"/>
    </source>
</evidence>
<feature type="chain" id="PRO_5028072993" evidence="7">
    <location>
        <begin position="22"/>
        <end position="139"/>
    </location>
</feature>
<dbReference type="InterPro" id="IPR040399">
    <property type="entry name" value="TMEM35A/B"/>
</dbReference>
<evidence type="ECO:0000256" key="7">
    <source>
        <dbReference type="SAM" id="SignalP"/>
    </source>
</evidence>
<dbReference type="KEGG" id="gsh:117364609"/>
<reference evidence="9" key="1">
    <citation type="submission" date="2025-08" db="UniProtKB">
        <authorList>
            <consortium name="RefSeq"/>
        </authorList>
    </citation>
    <scope>IDENTIFICATION</scope>
</reference>
<feature type="transmembrane region" description="Helical" evidence="6">
    <location>
        <begin position="61"/>
        <end position="79"/>
    </location>
</feature>
<evidence type="ECO:0000256" key="4">
    <source>
        <dbReference type="ARBA" id="ARBA00022989"/>
    </source>
</evidence>
<evidence type="ECO:0000313" key="9">
    <source>
        <dbReference type="RefSeq" id="XP_033809872.1"/>
    </source>
</evidence>
<dbReference type="PANTHER" id="PTHR13163:SF2">
    <property type="entry name" value="TRANSMEMBRANE PROTEIN 35B"/>
    <property type="match status" value="1"/>
</dbReference>
<gene>
    <name evidence="9" type="primary">TMEM35B</name>
</gene>
<comment type="similarity">
    <text evidence="2">Belongs to the DoxX family.</text>
</comment>
<evidence type="ECO:0000256" key="3">
    <source>
        <dbReference type="ARBA" id="ARBA00022692"/>
    </source>
</evidence>
<keyword evidence="5 6" id="KW-0472">Membrane</keyword>
<protein>
    <submittedName>
        <fullName evidence="9">Transmembrane protein 35B isoform X1</fullName>
    </submittedName>
</protein>
<dbReference type="Pfam" id="PF07681">
    <property type="entry name" value="DoxX"/>
    <property type="match status" value="1"/>
</dbReference>
<name>A0A6P8RW67_GEOSA</name>
<evidence type="ECO:0000256" key="1">
    <source>
        <dbReference type="ARBA" id="ARBA00004141"/>
    </source>
</evidence>
<dbReference type="GO" id="GO:0016020">
    <property type="term" value="C:membrane"/>
    <property type="evidence" value="ECO:0007669"/>
    <property type="project" value="UniProtKB-SubCell"/>
</dbReference>
<evidence type="ECO:0000256" key="6">
    <source>
        <dbReference type="SAM" id="Phobius"/>
    </source>
</evidence>
<dbReference type="PANTHER" id="PTHR13163">
    <property type="entry name" value="SPINAL CORD EXPRESSION PROTEIN 4"/>
    <property type="match status" value="1"/>
</dbReference>
<keyword evidence="7" id="KW-0732">Signal</keyword>